<keyword evidence="7" id="KW-0813">Transport</keyword>
<dbReference type="Gene3D" id="1.10.490.10">
    <property type="entry name" value="Globins"/>
    <property type="match status" value="1"/>
</dbReference>
<organism evidence="19 20">
    <name type="scientific">Flemingia macrophylla</name>
    <dbReference type="NCBI Taxonomy" id="520843"/>
    <lineage>
        <taxon>Eukaryota</taxon>
        <taxon>Viridiplantae</taxon>
        <taxon>Streptophyta</taxon>
        <taxon>Embryophyta</taxon>
        <taxon>Tracheophyta</taxon>
        <taxon>Spermatophyta</taxon>
        <taxon>Magnoliopsida</taxon>
        <taxon>eudicotyledons</taxon>
        <taxon>Gunneridae</taxon>
        <taxon>Pentapetalae</taxon>
        <taxon>rosids</taxon>
        <taxon>fabids</taxon>
        <taxon>Fabales</taxon>
        <taxon>Fabaceae</taxon>
        <taxon>Papilionoideae</taxon>
        <taxon>50 kb inversion clade</taxon>
        <taxon>NPAAA clade</taxon>
        <taxon>indigoferoid/millettioid clade</taxon>
        <taxon>Phaseoleae</taxon>
        <taxon>Flemingia</taxon>
    </lineage>
</organism>
<dbReference type="PANTHER" id="PTHR22924">
    <property type="entry name" value="LEGHEMOGLOBIN-RELATED"/>
    <property type="match status" value="1"/>
</dbReference>
<evidence type="ECO:0000256" key="3">
    <source>
        <dbReference type="ARBA" id="ARBA00004514"/>
    </source>
</evidence>
<dbReference type="SUPFAM" id="SSF46458">
    <property type="entry name" value="Globin-like"/>
    <property type="match status" value="1"/>
</dbReference>
<dbReference type="PANTHER" id="PTHR22924:SF92">
    <property type="entry name" value="NON-SYMBIOTIC HEMOGLOBIN 2"/>
    <property type="match status" value="1"/>
</dbReference>
<protein>
    <recommendedName>
        <fullName evidence="18">Globin domain-containing protein</fullName>
    </recommendedName>
</protein>
<keyword evidence="20" id="KW-1185">Reference proteome</keyword>
<evidence type="ECO:0000256" key="8">
    <source>
        <dbReference type="ARBA" id="ARBA00022490"/>
    </source>
</evidence>
<proteinExistence type="inferred from homology"/>
<dbReference type="GO" id="GO:0005344">
    <property type="term" value="F:oxygen carrier activity"/>
    <property type="evidence" value="ECO:0007669"/>
    <property type="project" value="UniProtKB-KW"/>
</dbReference>
<feature type="region of interest" description="Disordered" evidence="17">
    <location>
        <begin position="146"/>
        <end position="185"/>
    </location>
</feature>
<dbReference type="InterPro" id="IPR001032">
    <property type="entry name" value="Leghaemoglobin-like"/>
</dbReference>
<dbReference type="SMART" id="SM00427">
    <property type="entry name" value="H2B"/>
    <property type="match status" value="1"/>
</dbReference>
<dbReference type="Pfam" id="PF00125">
    <property type="entry name" value="Histone"/>
    <property type="match status" value="1"/>
</dbReference>
<gene>
    <name evidence="19" type="ORF">Fmac_024011</name>
</gene>
<accession>A0ABD1LNA3</accession>
<evidence type="ECO:0000256" key="5">
    <source>
        <dbReference type="ARBA" id="ARBA00007609"/>
    </source>
</evidence>
<comment type="function">
    <text evidence="1">Core component of nucleosome. Nucleosomes wrap and compact DNA into chromatin, limiting DNA accessibility to the cellular machineries which require DNA as a template. Histones thereby play a central role in transcription regulation, DNA repair, DNA replication and chromosomal stability. DNA accessibility is regulated via a complex set of post-translational modifications of histones, also called histone code, and nucleosome remodeling.</text>
</comment>
<keyword evidence="8" id="KW-0963">Cytoplasm</keyword>
<dbReference type="InterPro" id="IPR000558">
    <property type="entry name" value="Histone_H2B"/>
</dbReference>
<dbReference type="AlphaFoldDB" id="A0ABD1LNA3"/>
<reference evidence="19 20" key="1">
    <citation type="submission" date="2024-08" db="EMBL/GenBank/DDBJ databases">
        <title>Insights into the chromosomal genome structure of Flemingia macrophylla.</title>
        <authorList>
            <person name="Ding Y."/>
            <person name="Zhao Y."/>
            <person name="Bi W."/>
            <person name="Wu M."/>
            <person name="Zhao G."/>
            <person name="Gong Y."/>
            <person name="Li W."/>
            <person name="Zhang P."/>
        </authorList>
    </citation>
    <scope>NUCLEOTIDE SEQUENCE [LARGE SCALE GENOMIC DNA]</scope>
    <source>
        <strain evidence="19">DYQJB</strain>
        <tissue evidence="19">Leaf</tissue>
    </source>
</reference>
<keyword evidence="9 16" id="KW-0349">Heme</keyword>
<evidence type="ECO:0000256" key="15">
    <source>
        <dbReference type="ARBA" id="ARBA00023242"/>
    </source>
</evidence>
<dbReference type="Gene3D" id="1.10.20.10">
    <property type="entry name" value="Histone, subunit A"/>
    <property type="match status" value="1"/>
</dbReference>
<evidence type="ECO:0000256" key="11">
    <source>
        <dbReference type="ARBA" id="ARBA00022723"/>
    </source>
</evidence>
<evidence type="ECO:0000256" key="14">
    <source>
        <dbReference type="ARBA" id="ARBA00023231"/>
    </source>
</evidence>
<dbReference type="CDD" id="cd22910">
    <property type="entry name" value="HFD_H2B"/>
    <property type="match status" value="1"/>
</dbReference>
<feature type="compositionally biased region" description="Basic and acidic residues" evidence="17">
    <location>
        <begin position="146"/>
        <end position="180"/>
    </location>
</feature>
<evidence type="ECO:0000313" key="20">
    <source>
        <dbReference type="Proteomes" id="UP001603857"/>
    </source>
</evidence>
<dbReference type="GO" id="GO:0005634">
    <property type="term" value="C:nucleus"/>
    <property type="evidence" value="ECO:0007669"/>
    <property type="project" value="UniProtKB-SubCell"/>
</dbReference>
<keyword evidence="15" id="KW-0539">Nucleus</keyword>
<sequence>MGFSEKQEALVNSSWEAFKTNIPKHSVVFYTSILEKAPAAQSLFSFLANGVDPNNPNLTSHAEKLFALTRDSAVQLRTKGAVVADAALGSVHAQKAVTDPQFAVVKEALLKTIKEAVGDKWSDELSSAWEAAYDALAALVSEESMAKGEKKPAEKKPAEKAPAEKAKAEKKIPKDATSGEKKKKKKKAKSVETYKIYIFKVLKQVHPDIGISSKAMGIMNSFINDIFEKLAQESSRLARYNKKPTITSREIQPPFASSSPGN</sequence>
<dbReference type="InterPro" id="IPR012292">
    <property type="entry name" value="Globin/Proto"/>
</dbReference>
<dbReference type="InterPro" id="IPR000971">
    <property type="entry name" value="Globin"/>
</dbReference>
<name>A0ABD1LNA3_9FABA</name>
<keyword evidence="12 16" id="KW-0408">Iron</keyword>
<dbReference type="InterPro" id="IPR009050">
    <property type="entry name" value="Globin-like_sf"/>
</dbReference>
<dbReference type="FunFam" id="1.10.20.10:FF:000043">
    <property type="entry name" value="Histone H2B"/>
    <property type="match status" value="1"/>
</dbReference>
<keyword evidence="14" id="KW-0535">Nitrogen fixation</keyword>
<evidence type="ECO:0000256" key="12">
    <source>
        <dbReference type="ARBA" id="ARBA00023004"/>
    </source>
</evidence>
<feature type="region of interest" description="Disordered" evidence="17">
    <location>
        <begin position="243"/>
        <end position="262"/>
    </location>
</feature>
<evidence type="ECO:0000256" key="6">
    <source>
        <dbReference type="ARBA" id="ARBA00011245"/>
    </source>
</evidence>
<comment type="similarity">
    <text evidence="4">Belongs to the histone H2B family.</text>
</comment>
<keyword evidence="11 16" id="KW-0479">Metal-binding</keyword>
<evidence type="ECO:0000256" key="2">
    <source>
        <dbReference type="ARBA" id="ARBA00004123"/>
    </source>
</evidence>
<feature type="domain" description="Globin" evidence="18">
    <location>
        <begin position="2"/>
        <end position="145"/>
    </location>
</feature>
<comment type="subunit">
    <text evidence="6">Monomer.</text>
</comment>
<evidence type="ECO:0000256" key="7">
    <source>
        <dbReference type="ARBA" id="ARBA00022448"/>
    </source>
</evidence>
<evidence type="ECO:0000256" key="10">
    <source>
        <dbReference type="ARBA" id="ARBA00022621"/>
    </source>
</evidence>
<comment type="caution">
    <text evidence="19">The sequence shown here is derived from an EMBL/GenBank/DDBJ whole genome shotgun (WGS) entry which is preliminary data.</text>
</comment>
<comment type="similarity">
    <text evidence="5 16">Belongs to the plant globin family.</text>
</comment>
<feature type="compositionally biased region" description="Polar residues" evidence="17">
    <location>
        <begin position="244"/>
        <end position="262"/>
    </location>
</feature>
<evidence type="ECO:0000256" key="16">
    <source>
        <dbReference type="RuleBase" id="RU000625"/>
    </source>
</evidence>
<evidence type="ECO:0000313" key="19">
    <source>
        <dbReference type="EMBL" id="KAL2324953.1"/>
    </source>
</evidence>
<evidence type="ECO:0000259" key="18">
    <source>
        <dbReference type="PROSITE" id="PS01033"/>
    </source>
</evidence>
<keyword evidence="10" id="KW-0561">Oxygen transport</keyword>
<evidence type="ECO:0000256" key="1">
    <source>
        <dbReference type="ARBA" id="ARBA00002001"/>
    </source>
</evidence>
<dbReference type="Pfam" id="PF00042">
    <property type="entry name" value="Globin"/>
    <property type="match status" value="1"/>
</dbReference>
<evidence type="ECO:0000256" key="9">
    <source>
        <dbReference type="ARBA" id="ARBA00022617"/>
    </source>
</evidence>
<dbReference type="SUPFAM" id="SSF47113">
    <property type="entry name" value="Histone-fold"/>
    <property type="match status" value="1"/>
</dbReference>
<dbReference type="Proteomes" id="UP001603857">
    <property type="component" value="Unassembled WGS sequence"/>
</dbReference>
<evidence type="ECO:0000256" key="17">
    <source>
        <dbReference type="SAM" id="MobiDB-lite"/>
    </source>
</evidence>
<evidence type="ECO:0000256" key="13">
    <source>
        <dbReference type="ARBA" id="ARBA00023074"/>
    </source>
</evidence>
<dbReference type="PROSITE" id="PS00208">
    <property type="entry name" value="PLANT_GLOBIN"/>
    <property type="match status" value="1"/>
</dbReference>
<comment type="subcellular location">
    <subcellularLocation>
        <location evidence="3">Cytoplasm</location>
        <location evidence="3">Cytosol</location>
    </subcellularLocation>
    <subcellularLocation>
        <location evidence="2">Nucleus</location>
    </subcellularLocation>
</comment>
<keyword evidence="13" id="KW-0944">Nitration</keyword>
<dbReference type="EMBL" id="JBGMDY010000008">
    <property type="protein sequence ID" value="KAL2324953.1"/>
    <property type="molecule type" value="Genomic_DNA"/>
</dbReference>
<dbReference type="GO" id="GO:0005829">
    <property type="term" value="C:cytosol"/>
    <property type="evidence" value="ECO:0007669"/>
    <property type="project" value="UniProtKB-SubCell"/>
</dbReference>
<dbReference type="PROSITE" id="PS01033">
    <property type="entry name" value="GLOBIN"/>
    <property type="match status" value="1"/>
</dbReference>
<dbReference type="InterPro" id="IPR019824">
    <property type="entry name" value="Leghaemoglobin_Fe_BS"/>
</dbReference>
<evidence type="ECO:0000256" key="4">
    <source>
        <dbReference type="ARBA" id="ARBA00006846"/>
    </source>
</evidence>
<dbReference type="InterPro" id="IPR007125">
    <property type="entry name" value="H2A/H2B/H3"/>
</dbReference>
<dbReference type="InterPro" id="IPR009072">
    <property type="entry name" value="Histone-fold"/>
</dbReference>
<dbReference type="GO" id="GO:0046872">
    <property type="term" value="F:metal ion binding"/>
    <property type="evidence" value="ECO:0007669"/>
    <property type="project" value="UniProtKB-KW"/>
</dbReference>
<dbReference type="PRINTS" id="PR00188">
    <property type="entry name" value="PLANTGLOBIN"/>
</dbReference>